<proteinExistence type="predicted"/>
<accession>A0ABW1SV25</accession>
<keyword evidence="3" id="KW-1185">Reference proteome</keyword>
<name>A0ABW1SV25_9LACO</name>
<sequence>MVRKYLTSYYHSLLPILAYLFFTARTLGFTVKLDHSPLTLYLLGSWLICYPLVADTLQRFRPERFLARRPAIQLHDQDLRSHDRGSNWRVPHTKVSLLAAKDVDAPATIGRWLFLQIAILGLILIAPELLLGKLLWQRGIH</sequence>
<feature type="transmembrane region" description="Helical" evidence="1">
    <location>
        <begin position="113"/>
        <end position="136"/>
    </location>
</feature>
<dbReference type="Proteomes" id="UP001596254">
    <property type="component" value="Unassembled WGS sequence"/>
</dbReference>
<feature type="transmembrane region" description="Helical" evidence="1">
    <location>
        <begin position="38"/>
        <end position="57"/>
    </location>
</feature>
<keyword evidence="1" id="KW-1133">Transmembrane helix</keyword>
<evidence type="ECO:0000256" key="1">
    <source>
        <dbReference type="SAM" id="Phobius"/>
    </source>
</evidence>
<gene>
    <name evidence="2" type="ORF">ACFP1G_12435</name>
</gene>
<keyword evidence="1" id="KW-0812">Transmembrane</keyword>
<evidence type="ECO:0000313" key="3">
    <source>
        <dbReference type="Proteomes" id="UP001596254"/>
    </source>
</evidence>
<protein>
    <submittedName>
        <fullName evidence="2">Uncharacterized protein</fullName>
    </submittedName>
</protein>
<comment type="caution">
    <text evidence="2">The sequence shown here is derived from an EMBL/GenBank/DDBJ whole genome shotgun (WGS) entry which is preliminary data.</text>
</comment>
<evidence type="ECO:0000313" key="2">
    <source>
        <dbReference type="EMBL" id="MFC6208262.1"/>
    </source>
</evidence>
<organism evidence="2 3">
    <name type="scientific">Levilactobacillus tongjiangensis</name>
    <dbReference type="NCBI Taxonomy" id="2486023"/>
    <lineage>
        <taxon>Bacteria</taxon>
        <taxon>Bacillati</taxon>
        <taxon>Bacillota</taxon>
        <taxon>Bacilli</taxon>
        <taxon>Lactobacillales</taxon>
        <taxon>Lactobacillaceae</taxon>
        <taxon>Levilactobacillus</taxon>
    </lineage>
</organism>
<dbReference type="EMBL" id="JBHSSK010000040">
    <property type="protein sequence ID" value="MFC6208262.1"/>
    <property type="molecule type" value="Genomic_DNA"/>
</dbReference>
<reference evidence="3" key="1">
    <citation type="journal article" date="2019" name="Int. J. Syst. Evol. Microbiol.">
        <title>The Global Catalogue of Microorganisms (GCM) 10K type strain sequencing project: providing services to taxonomists for standard genome sequencing and annotation.</title>
        <authorList>
            <consortium name="The Broad Institute Genomics Platform"/>
            <consortium name="The Broad Institute Genome Sequencing Center for Infectious Disease"/>
            <person name="Wu L."/>
            <person name="Ma J."/>
        </authorList>
    </citation>
    <scope>NUCLEOTIDE SEQUENCE [LARGE SCALE GENOMIC DNA]</scope>
    <source>
        <strain evidence="3">CCM 8905</strain>
    </source>
</reference>
<dbReference type="RefSeq" id="WP_125694375.1">
    <property type="nucleotide sequence ID" value="NZ_JBHSSK010000040.1"/>
</dbReference>
<keyword evidence="1" id="KW-0472">Membrane</keyword>